<feature type="region of interest" description="Disordered" evidence="8">
    <location>
        <begin position="529"/>
        <end position="598"/>
    </location>
</feature>
<feature type="transmembrane region" description="Helical" evidence="9">
    <location>
        <begin position="413"/>
        <end position="434"/>
    </location>
</feature>
<gene>
    <name evidence="12" type="ORF">FMM08_01700</name>
</gene>
<dbReference type="Pfam" id="PF24878">
    <property type="entry name" value="YkcB_C"/>
    <property type="match status" value="1"/>
</dbReference>
<dbReference type="EMBL" id="VKAC01000001">
    <property type="protein sequence ID" value="TXR57964.1"/>
    <property type="molecule type" value="Genomic_DNA"/>
</dbReference>
<evidence type="ECO:0000256" key="9">
    <source>
        <dbReference type="SAM" id="Phobius"/>
    </source>
</evidence>
<dbReference type="GO" id="GO:0010041">
    <property type="term" value="P:response to iron(III) ion"/>
    <property type="evidence" value="ECO:0007669"/>
    <property type="project" value="TreeGrafter"/>
</dbReference>
<feature type="transmembrane region" description="Helical" evidence="9">
    <location>
        <begin position="242"/>
        <end position="260"/>
    </location>
</feature>
<evidence type="ECO:0000313" key="12">
    <source>
        <dbReference type="EMBL" id="TXR57964.1"/>
    </source>
</evidence>
<evidence type="ECO:0000259" key="10">
    <source>
        <dbReference type="Pfam" id="PF13231"/>
    </source>
</evidence>
<feature type="transmembrane region" description="Helical" evidence="9">
    <location>
        <begin position="446"/>
        <end position="465"/>
    </location>
</feature>
<feature type="transmembrane region" description="Helical" evidence="9">
    <location>
        <begin position="361"/>
        <end position="380"/>
    </location>
</feature>
<dbReference type="Proteomes" id="UP000321234">
    <property type="component" value="Unassembled WGS sequence"/>
</dbReference>
<keyword evidence="6 9" id="KW-1133">Transmembrane helix</keyword>
<dbReference type="PANTHER" id="PTHR33908">
    <property type="entry name" value="MANNOSYLTRANSFERASE YKCB-RELATED"/>
    <property type="match status" value="1"/>
</dbReference>
<keyword evidence="4 12" id="KW-0808">Transferase</keyword>
<organism evidence="12 13">
    <name type="scientific">Quadrisphaera setariae</name>
    <dbReference type="NCBI Taxonomy" id="2593304"/>
    <lineage>
        <taxon>Bacteria</taxon>
        <taxon>Bacillati</taxon>
        <taxon>Actinomycetota</taxon>
        <taxon>Actinomycetes</taxon>
        <taxon>Kineosporiales</taxon>
        <taxon>Kineosporiaceae</taxon>
        <taxon>Quadrisphaera</taxon>
    </lineage>
</organism>
<proteinExistence type="predicted"/>
<dbReference type="GO" id="GO:0005886">
    <property type="term" value="C:plasma membrane"/>
    <property type="evidence" value="ECO:0007669"/>
    <property type="project" value="UniProtKB-SubCell"/>
</dbReference>
<evidence type="ECO:0000256" key="8">
    <source>
        <dbReference type="SAM" id="MobiDB-lite"/>
    </source>
</evidence>
<comment type="caution">
    <text evidence="12">The sequence shown here is derived from an EMBL/GenBank/DDBJ whole genome shotgun (WGS) entry which is preliminary data.</text>
</comment>
<dbReference type="RefSeq" id="WP_147924575.1">
    <property type="nucleotide sequence ID" value="NZ_VKAC01000001.1"/>
</dbReference>
<evidence type="ECO:0000259" key="11">
    <source>
        <dbReference type="Pfam" id="PF24878"/>
    </source>
</evidence>
<feature type="transmembrane region" description="Helical" evidence="9">
    <location>
        <begin position="111"/>
        <end position="134"/>
    </location>
</feature>
<dbReference type="AlphaFoldDB" id="A0A5C8ZK18"/>
<dbReference type="InterPro" id="IPR056785">
    <property type="entry name" value="YkcA/B-like_C"/>
</dbReference>
<keyword evidence="13" id="KW-1185">Reference proteome</keyword>
<evidence type="ECO:0000256" key="1">
    <source>
        <dbReference type="ARBA" id="ARBA00004651"/>
    </source>
</evidence>
<accession>A0A5C8ZK18</accession>
<keyword evidence="7 9" id="KW-0472">Membrane</keyword>
<feature type="transmembrane region" description="Helical" evidence="9">
    <location>
        <begin position="146"/>
        <end position="165"/>
    </location>
</feature>
<dbReference type="GO" id="GO:0009103">
    <property type="term" value="P:lipopolysaccharide biosynthetic process"/>
    <property type="evidence" value="ECO:0007669"/>
    <property type="project" value="UniProtKB-ARBA"/>
</dbReference>
<feature type="transmembrane region" description="Helical" evidence="9">
    <location>
        <begin position="218"/>
        <end position="235"/>
    </location>
</feature>
<protein>
    <submittedName>
        <fullName evidence="12">Glycosyltransferase family 39 protein</fullName>
    </submittedName>
</protein>
<evidence type="ECO:0000256" key="4">
    <source>
        <dbReference type="ARBA" id="ARBA00022679"/>
    </source>
</evidence>
<dbReference type="Pfam" id="PF13231">
    <property type="entry name" value="PMT_2"/>
    <property type="match status" value="1"/>
</dbReference>
<dbReference type="InterPro" id="IPR050297">
    <property type="entry name" value="LipidA_mod_glycosyltrf_83"/>
</dbReference>
<evidence type="ECO:0000256" key="3">
    <source>
        <dbReference type="ARBA" id="ARBA00022676"/>
    </source>
</evidence>
<dbReference type="OrthoDB" id="5241882at2"/>
<feature type="domain" description="Putative mannosyltransferase YkcA/B-like C-terminal" evidence="11">
    <location>
        <begin position="607"/>
        <end position="700"/>
    </location>
</feature>
<feature type="transmembrane region" description="Helical" evidence="9">
    <location>
        <begin position="37"/>
        <end position="56"/>
    </location>
</feature>
<evidence type="ECO:0000256" key="2">
    <source>
        <dbReference type="ARBA" id="ARBA00022475"/>
    </source>
</evidence>
<keyword evidence="2" id="KW-1003">Cell membrane</keyword>
<feature type="domain" description="Glycosyltransferase RgtA/B/C/D-like" evidence="10">
    <location>
        <begin position="96"/>
        <end position="255"/>
    </location>
</feature>
<feature type="transmembrane region" description="Helical" evidence="9">
    <location>
        <begin position="327"/>
        <end position="349"/>
    </location>
</feature>
<evidence type="ECO:0000256" key="7">
    <source>
        <dbReference type="ARBA" id="ARBA00023136"/>
    </source>
</evidence>
<name>A0A5C8ZK18_9ACTN</name>
<evidence type="ECO:0000256" key="5">
    <source>
        <dbReference type="ARBA" id="ARBA00022692"/>
    </source>
</evidence>
<keyword evidence="3" id="KW-0328">Glycosyltransferase</keyword>
<evidence type="ECO:0000256" key="6">
    <source>
        <dbReference type="ARBA" id="ARBA00022989"/>
    </source>
</evidence>
<feature type="transmembrane region" description="Helical" evidence="9">
    <location>
        <begin position="477"/>
        <end position="496"/>
    </location>
</feature>
<sequence length="733" mass="74371">MTFSYSAASAARADVPAPPAAGTPAARWWRGREQDPAWARPALLVLLAGTALLYLWDLSESGWANAFYSAAALAGSRSWEAFFFGSSDAGNSITVDKPPASLWVVALSVRLFGLSSWSLLVPQALMGVAAVWLLHGSVRRVAGAPAGLLAGAALAVTPVAALMFRFNNPDALLVLLMTGAAVAVLRAVESARTSAQTRWLVLAGALVGLGFLTKQLQVLLVVPAFGVAHLLAGRARLARRVVQLLVAGLALLVAGGWWVAVVELWPAGSRPYIGGSQDDSFLGLTFGYNGFGRLTGHESGSVGTTVGPTGTGHWGDTGFLRLLGTTFAGQVTWLVPAAVVLGVVALWLLRSAARTSPLRAALVLWGTWLGTTWLVFSYMSGIFHPYYTVALAPAIAAVVGLGAAAVWRVRATWLGAVALALATALTAGWAFVLLTRSPEYYPALKWLVLVVGLAAAGGFVALRALPELPRLARTAALSAVGAAVVASLAAPTAYAVDTAGYGHTGSLPSAGPAVTGGLGAGLAGPGGFGRPGHGSWGTGGHTGGGWSGRAGGHGGAQPGQAAPFGQAPPWAQALPQLGGAGGSGGHGGTGGGPAGGLLSAARPGPSLVRLLEQDAGRYRWVAAAIGSQNAAGYQLATQDPVMPVGGFNGTDPSPTLAQFQRYVADGDIHYFIASATEGGSLGAGGTERDSTQVRTWVEAHFTSRVVDGVTVYDLTSPAAPVTASSDAPGSATA</sequence>
<keyword evidence="5 9" id="KW-0812">Transmembrane</keyword>
<dbReference type="GO" id="GO:0016763">
    <property type="term" value="F:pentosyltransferase activity"/>
    <property type="evidence" value="ECO:0007669"/>
    <property type="project" value="TreeGrafter"/>
</dbReference>
<dbReference type="InterPro" id="IPR038731">
    <property type="entry name" value="RgtA/B/C-like"/>
</dbReference>
<feature type="compositionally biased region" description="Gly residues" evidence="8">
    <location>
        <begin position="578"/>
        <end position="595"/>
    </location>
</feature>
<evidence type="ECO:0000313" key="13">
    <source>
        <dbReference type="Proteomes" id="UP000321234"/>
    </source>
</evidence>
<reference evidence="12 13" key="1">
    <citation type="submission" date="2019-07" db="EMBL/GenBank/DDBJ databases">
        <title>Quadrisphaera sp. strain DD2A genome sequencing and assembly.</title>
        <authorList>
            <person name="Kim I."/>
        </authorList>
    </citation>
    <scope>NUCLEOTIDE SEQUENCE [LARGE SCALE GENOMIC DNA]</scope>
    <source>
        <strain evidence="12 13">DD2A</strain>
    </source>
</reference>
<feature type="compositionally biased region" description="Gly residues" evidence="8">
    <location>
        <begin position="529"/>
        <end position="557"/>
    </location>
</feature>
<comment type="subcellular location">
    <subcellularLocation>
        <location evidence="1">Cell membrane</location>
        <topology evidence="1">Multi-pass membrane protein</topology>
    </subcellularLocation>
</comment>
<feature type="compositionally biased region" description="Low complexity" evidence="8">
    <location>
        <begin position="558"/>
        <end position="577"/>
    </location>
</feature>
<dbReference type="PANTHER" id="PTHR33908:SF3">
    <property type="entry name" value="UNDECAPRENYL PHOSPHATE-ALPHA-4-AMINO-4-DEOXY-L-ARABINOSE ARABINOSYL TRANSFERASE"/>
    <property type="match status" value="1"/>
</dbReference>
<feature type="transmembrane region" description="Helical" evidence="9">
    <location>
        <begin position="386"/>
        <end position="406"/>
    </location>
</feature>
<feature type="transmembrane region" description="Helical" evidence="9">
    <location>
        <begin position="195"/>
        <end position="212"/>
    </location>
</feature>
<feature type="transmembrane region" description="Helical" evidence="9">
    <location>
        <begin position="171"/>
        <end position="188"/>
    </location>
</feature>